<feature type="domain" description="Cytochrome C Planctomycete-type" evidence="4">
    <location>
        <begin position="45"/>
        <end position="100"/>
    </location>
</feature>
<keyword evidence="2" id="KW-0677">Repeat</keyword>
<dbReference type="PANTHER" id="PTHR19848:SF8">
    <property type="entry name" value="F-BOX AND WD REPEAT DOMAIN CONTAINING 7"/>
    <property type="match status" value="1"/>
</dbReference>
<evidence type="ECO:0000256" key="2">
    <source>
        <dbReference type="ARBA" id="ARBA00022737"/>
    </source>
</evidence>
<dbReference type="InterPro" id="IPR036322">
    <property type="entry name" value="WD40_repeat_dom_sf"/>
</dbReference>
<dbReference type="SUPFAM" id="SSF46626">
    <property type="entry name" value="Cytochrome c"/>
    <property type="match status" value="1"/>
</dbReference>
<keyword evidence="1 3" id="KW-0853">WD repeat</keyword>
<dbReference type="AlphaFoldDB" id="A0A518DUM4"/>
<evidence type="ECO:0000313" key="6">
    <source>
        <dbReference type="Proteomes" id="UP000317648"/>
    </source>
</evidence>
<dbReference type="Pfam" id="PF00400">
    <property type="entry name" value="WD40"/>
    <property type="match status" value="1"/>
</dbReference>
<protein>
    <submittedName>
        <fullName evidence="5">WD domain, G-beta repeat</fullName>
    </submittedName>
</protein>
<dbReference type="Pfam" id="PF07635">
    <property type="entry name" value="PSCyt1"/>
    <property type="match status" value="1"/>
</dbReference>
<dbReference type="InterPro" id="IPR001680">
    <property type="entry name" value="WD40_rpt"/>
</dbReference>
<dbReference type="InterPro" id="IPR015943">
    <property type="entry name" value="WD40/YVTN_repeat-like_dom_sf"/>
</dbReference>
<name>A0A518DUM4_9BACT</name>
<dbReference type="EMBL" id="CP036433">
    <property type="protein sequence ID" value="QDU95536.1"/>
    <property type="molecule type" value="Genomic_DNA"/>
</dbReference>
<dbReference type="Gene3D" id="2.130.10.10">
    <property type="entry name" value="YVTN repeat-like/Quinoprotein amine dehydrogenase"/>
    <property type="match status" value="2"/>
</dbReference>
<gene>
    <name evidence="5" type="ORF">Pla8534_33510</name>
</gene>
<evidence type="ECO:0000313" key="5">
    <source>
        <dbReference type="EMBL" id="QDU95536.1"/>
    </source>
</evidence>
<reference evidence="5 6" key="1">
    <citation type="submission" date="2019-02" db="EMBL/GenBank/DDBJ databases">
        <title>Deep-cultivation of Planctomycetes and their phenomic and genomic characterization uncovers novel biology.</title>
        <authorList>
            <person name="Wiegand S."/>
            <person name="Jogler M."/>
            <person name="Boedeker C."/>
            <person name="Pinto D."/>
            <person name="Vollmers J."/>
            <person name="Rivas-Marin E."/>
            <person name="Kohn T."/>
            <person name="Peeters S.H."/>
            <person name="Heuer A."/>
            <person name="Rast P."/>
            <person name="Oberbeckmann S."/>
            <person name="Bunk B."/>
            <person name="Jeske O."/>
            <person name="Meyerdierks A."/>
            <person name="Storesund J.E."/>
            <person name="Kallscheuer N."/>
            <person name="Luecker S."/>
            <person name="Lage O.M."/>
            <person name="Pohl T."/>
            <person name="Merkel B.J."/>
            <person name="Hornburger P."/>
            <person name="Mueller R.-W."/>
            <person name="Bruemmer F."/>
            <person name="Labrenz M."/>
            <person name="Spormann A.M."/>
            <person name="Op den Camp H."/>
            <person name="Overmann J."/>
            <person name="Amann R."/>
            <person name="Jetten M.S.M."/>
            <person name="Mascher T."/>
            <person name="Medema M.H."/>
            <person name="Devos D.P."/>
            <person name="Kaster A.-K."/>
            <person name="Ovreas L."/>
            <person name="Rohde M."/>
            <person name="Galperin M.Y."/>
            <person name="Jogler C."/>
        </authorList>
    </citation>
    <scope>NUCLEOTIDE SEQUENCE [LARGE SCALE GENOMIC DNA]</scope>
    <source>
        <strain evidence="5 6">Pla85_3_4</strain>
    </source>
</reference>
<dbReference type="KEGG" id="lcre:Pla8534_33510"/>
<dbReference type="InterPro" id="IPR036909">
    <property type="entry name" value="Cyt_c-like_dom_sf"/>
</dbReference>
<dbReference type="PROSITE" id="PS50082">
    <property type="entry name" value="WD_REPEATS_2"/>
    <property type="match status" value="1"/>
</dbReference>
<feature type="repeat" description="WD" evidence="3">
    <location>
        <begin position="267"/>
        <end position="308"/>
    </location>
</feature>
<evidence type="ECO:0000256" key="3">
    <source>
        <dbReference type="PROSITE-ProRule" id="PRU00221"/>
    </source>
</evidence>
<dbReference type="GO" id="GO:0009055">
    <property type="term" value="F:electron transfer activity"/>
    <property type="evidence" value="ECO:0007669"/>
    <property type="project" value="InterPro"/>
</dbReference>
<accession>A0A518DUM4</accession>
<evidence type="ECO:0000259" key="4">
    <source>
        <dbReference type="Pfam" id="PF07635"/>
    </source>
</evidence>
<evidence type="ECO:0000256" key="1">
    <source>
        <dbReference type="ARBA" id="ARBA00022574"/>
    </source>
</evidence>
<dbReference type="SUPFAM" id="SSF50978">
    <property type="entry name" value="WD40 repeat-like"/>
    <property type="match status" value="1"/>
</dbReference>
<dbReference type="PANTHER" id="PTHR19848">
    <property type="entry name" value="WD40 REPEAT PROTEIN"/>
    <property type="match status" value="1"/>
</dbReference>
<dbReference type="Proteomes" id="UP000317648">
    <property type="component" value="Chromosome"/>
</dbReference>
<keyword evidence="6" id="KW-1185">Reference proteome</keyword>
<dbReference type="InterPro" id="IPR011429">
    <property type="entry name" value="Cyt_c_Planctomycete-type"/>
</dbReference>
<proteinExistence type="predicted"/>
<dbReference type="GO" id="GO:0020037">
    <property type="term" value="F:heme binding"/>
    <property type="evidence" value="ECO:0007669"/>
    <property type="project" value="InterPro"/>
</dbReference>
<sequence length="465" mass="48827">MRLSQAAEPAPVEAAKEAIKEEAVQEPADVVSYHRDVRPVLRRHCWGCHHSGDPQGGLNLDTVATLKQGGDSGAGLIAGKPDASLLMEMISGDSPEMPKKQPPLSAAKIALLRQWVLSGAVDDSPAESAASLPSIPEAYRIAPPLVSVALDPAGQMAAAACRSEVLLFAVDSQDPPRRLPTDCDLLTHVEFSPDGKLLAVSGGSPARFGEVRFYQASDGQLLSSRRLGNDTFFGGGFAPDSSALAVGGADGAVHIVPVDEKKDVRKFDLHSDWVLDVAYTPQGDMIVSSGRDKSTKICQVATGELLRTLDDSSDMVHAVAADQDFAVSAGKARQLIRFELKTALANIVTTGSGNGARPISTRAQYARNFEALPGEAFDIAVSGDKKLLAAVGGWGDVRVFELATQKRVALIPGLTGPVYAASLNQDGTRLAIGLANGQMHFYSLPSGELIRSLTPAPVVAAGDLP</sequence>
<dbReference type="SMART" id="SM00320">
    <property type="entry name" value="WD40"/>
    <property type="match status" value="6"/>
</dbReference>
<organism evidence="5 6">
    <name type="scientific">Lignipirellula cremea</name>
    <dbReference type="NCBI Taxonomy" id="2528010"/>
    <lineage>
        <taxon>Bacteria</taxon>
        <taxon>Pseudomonadati</taxon>
        <taxon>Planctomycetota</taxon>
        <taxon>Planctomycetia</taxon>
        <taxon>Pirellulales</taxon>
        <taxon>Pirellulaceae</taxon>
        <taxon>Lignipirellula</taxon>
    </lineage>
</organism>